<organism evidence="1 2">
    <name type="scientific">Trichinella murrelli</name>
    <dbReference type="NCBI Taxonomy" id="144512"/>
    <lineage>
        <taxon>Eukaryota</taxon>
        <taxon>Metazoa</taxon>
        <taxon>Ecdysozoa</taxon>
        <taxon>Nematoda</taxon>
        <taxon>Enoplea</taxon>
        <taxon>Dorylaimia</taxon>
        <taxon>Trichinellida</taxon>
        <taxon>Trichinellidae</taxon>
        <taxon>Trichinella</taxon>
    </lineage>
</organism>
<keyword evidence="2" id="KW-1185">Reference proteome</keyword>
<proteinExistence type="predicted"/>
<comment type="caution">
    <text evidence="1">The sequence shown here is derived from an EMBL/GenBank/DDBJ whole genome shotgun (WGS) entry which is preliminary data.</text>
</comment>
<gene>
    <name evidence="1" type="ORF">T05_14573</name>
</gene>
<dbReference type="EMBL" id="JYDJ01000169">
    <property type="protein sequence ID" value="KRX41492.1"/>
    <property type="molecule type" value="Genomic_DNA"/>
</dbReference>
<evidence type="ECO:0000313" key="2">
    <source>
        <dbReference type="Proteomes" id="UP000055048"/>
    </source>
</evidence>
<sequence length="69" mass="8115">MWEQFNSWFVILVSTNSRLIVTHAHDYTALSLLSLMNEWKTSKCDKSCSVDSLLYRLLGLIFKLTFDKR</sequence>
<name>A0A0V0TR33_9BILA</name>
<dbReference type="AlphaFoldDB" id="A0A0V0TR33"/>
<evidence type="ECO:0000313" key="1">
    <source>
        <dbReference type="EMBL" id="KRX41492.1"/>
    </source>
</evidence>
<dbReference type="Proteomes" id="UP000055048">
    <property type="component" value="Unassembled WGS sequence"/>
</dbReference>
<protein>
    <submittedName>
        <fullName evidence="1">Uncharacterized protein</fullName>
    </submittedName>
</protein>
<reference evidence="1 2" key="1">
    <citation type="submission" date="2015-01" db="EMBL/GenBank/DDBJ databases">
        <title>Evolution of Trichinella species and genotypes.</title>
        <authorList>
            <person name="Korhonen P.K."/>
            <person name="Edoardo P."/>
            <person name="Giuseppe L.R."/>
            <person name="Gasser R.B."/>
        </authorList>
    </citation>
    <scope>NUCLEOTIDE SEQUENCE [LARGE SCALE GENOMIC DNA]</scope>
    <source>
        <strain evidence="1">ISS417</strain>
    </source>
</reference>
<accession>A0A0V0TR33</accession>